<dbReference type="Proteomes" id="UP000027456">
    <property type="component" value="Unassembled WGS sequence"/>
</dbReference>
<dbReference type="AlphaFoldDB" id="A0A074S535"/>
<protein>
    <submittedName>
        <fullName evidence="2">Uncharacterized protein</fullName>
    </submittedName>
</protein>
<gene>
    <name evidence="2" type="ORF">V565_305110</name>
</gene>
<accession>A0A074S535</accession>
<dbReference type="EMBL" id="AZST01002121">
    <property type="protein sequence ID" value="KEP45192.1"/>
    <property type="molecule type" value="Genomic_DNA"/>
</dbReference>
<proteinExistence type="predicted"/>
<feature type="non-terminal residue" evidence="2">
    <location>
        <position position="157"/>
    </location>
</feature>
<keyword evidence="3" id="KW-1185">Reference proteome</keyword>
<evidence type="ECO:0000313" key="3">
    <source>
        <dbReference type="Proteomes" id="UP000027456"/>
    </source>
</evidence>
<feature type="region of interest" description="Disordered" evidence="1">
    <location>
        <begin position="137"/>
        <end position="157"/>
    </location>
</feature>
<name>A0A074S535_9AGAM</name>
<evidence type="ECO:0000256" key="1">
    <source>
        <dbReference type="SAM" id="MobiDB-lite"/>
    </source>
</evidence>
<comment type="caution">
    <text evidence="2">The sequence shown here is derived from an EMBL/GenBank/DDBJ whole genome shotgun (WGS) entry which is preliminary data.</text>
</comment>
<sequence>MGLMALRLHCGVDAQGCSAEAVLCAQTSVTIVPPIGHVIDLADYRPPALTPDTLIKRGCIGGCPVVKPQSLVAKVWTQSTASALRPWALTPEWSLKAIGPVWLAQLLTPHHLVDQPPRQPSMPAEIAAVTIDMTSRRVTSTKRLPPHGAPNQGNLAD</sequence>
<dbReference type="HOGENOM" id="CLU_1682173_0_0_1"/>
<reference evidence="2 3" key="1">
    <citation type="submission" date="2013-12" db="EMBL/GenBank/DDBJ databases">
        <authorList>
            <person name="Cubeta M."/>
            <person name="Pakala S."/>
            <person name="Fedorova N."/>
            <person name="Thomas E."/>
            <person name="Dean R."/>
            <person name="Jabaji S."/>
            <person name="Neate S."/>
            <person name="Toda T."/>
            <person name="Tavantzis S."/>
            <person name="Vilgalys R."/>
            <person name="Bharathan N."/>
            <person name="Pakala S."/>
            <person name="Losada L.S."/>
            <person name="Zafar N."/>
            <person name="Nierman W."/>
        </authorList>
    </citation>
    <scope>NUCLEOTIDE SEQUENCE [LARGE SCALE GENOMIC DNA]</scope>
    <source>
        <strain evidence="2 3">123E</strain>
    </source>
</reference>
<evidence type="ECO:0000313" key="2">
    <source>
        <dbReference type="EMBL" id="KEP45192.1"/>
    </source>
</evidence>
<organism evidence="2 3">
    <name type="scientific">Rhizoctonia solani 123E</name>
    <dbReference type="NCBI Taxonomy" id="1423351"/>
    <lineage>
        <taxon>Eukaryota</taxon>
        <taxon>Fungi</taxon>
        <taxon>Dikarya</taxon>
        <taxon>Basidiomycota</taxon>
        <taxon>Agaricomycotina</taxon>
        <taxon>Agaricomycetes</taxon>
        <taxon>Cantharellales</taxon>
        <taxon>Ceratobasidiaceae</taxon>
        <taxon>Rhizoctonia</taxon>
    </lineage>
</organism>